<dbReference type="PANTHER" id="PTHR37487:SF2">
    <property type="entry name" value="EXPRESSED PROTEIN"/>
    <property type="match status" value="1"/>
</dbReference>
<feature type="compositionally biased region" description="Low complexity" evidence="1">
    <location>
        <begin position="143"/>
        <end position="160"/>
    </location>
</feature>
<organism evidence="3 4">
    <name type="scientific">Rhodotorula paludigena</name>
    <dbReference type="NCBI Taxonomy" id="86838"/>
    <lineage>
        <taxon>Eukaryota</taxon>
        <taxon>Fungi</taxon>
        <taxon>Dikarya</taxon>
        <taxon>Basidiomycota</taxon>
        <taxon>Pucciniomycotina</taxon>
        <taxon>Microbotryomycetes</taxon>
        <taxon>Sporidiobolales</taxon>
        <taxon>Sporidiobolaceae</taxon>
        <taxon>Rhodotorula</taxon>
    </lineage>
</organism>
<feature type="chain" id="PRO_5043383190" evidence="2">
    <location>
        <begin position="31"/>
        <end position="254"/>
    </location>
</feature>
<gene>
    <name evidence="3" type="ORF">Rhopal_002451-T1</name>
</gene>
<protein>
    <submittedName>
        <fullName evidence="3">Uncharacterized protein</fullName>
    </submittedName>
</protein>
<name>A0AAV5GA96_9BASI</name>
<proteinExistence type="predicted"/>
<dbReference type="EMBL" id="BQKY01000005">
    <property type="protein sequence ID" value="GJN89465.1"/>
    <property type="molecule type" value="Genomic_DNA"/>
</dbReference>
<feature type="compositionally biased region" description="Low complexity" evidence="1">
    <location>
        <begin position="167"/>
        <end position="211"/>
    </location>
</feature>
<comment type="caution">
    <text evidence="3">The sequence shown here is derived from an EMBL/GenBank/DDBJ whole genome shotgun (WGS) entry which is preliminary data.</text>
</comment>
<keyword evidence="4" id="KW-1185">Reference proteome</keyword>
<reference evidence="3 4" key="1">
    <citation type="submission" date="2021-12" db="EMBL/GenBank/DDBJ databases">
        <title>High titer production of polyol ester of fatty acids by Rhodotorula paludigena BS15 towards product separation-free biomass refinery.</title>
        <authorList>
            <person name="Mano J."/>
            <person name="Ono H."/>
            <person name="Tanaka T."/>
            <person name="Naito K."/>
            <person name="Sushida H."/>
            <person name="Ike M."/>
            <person name="Tokuyasu K."/>
            <person name="Kitaoka M."/>
        </authorList>
    </citation>
    <scope>NUCLEOTIDE SEQUENCE [LARGE SCALE GENOMIC DNA]</scope>
    <source>
        <strain evidence="3 4">BS15</strain>
    </source>
</reference>
<evidence type="ECO:0000313" key="4">
    <source>
        <dbReference type="Proteomes" id="UP001342314"/>
    </source>
</evidence>
<dbReference type="PANTHER" id="PTHR37487">
    <property type="entry name" value="CHROMOSOME 1, WHOLE GENOME SHOTGUN SEQUENCE"/>
    <property type="match status" value="1"/>
</dbReference>
<feature type="signal peptide" evidence="2">
    <location>
        <begin position="1"/>
        <end position="30"/>
    </location>
</feature>
<sequence>MLSLLSSALLPLPFSILLLSLLSAPSPVSAQTITSPASVVQCLPVALTLEGGSAPYTVSVLPGGQVSAAPLETLPEVTAPGTVTWLVDLEAGQDITFSVRDATGALGYSAPIPILSGTSSECLGTNAGMTVSSLVPTTTIASSVTTSTVSVPSSTSTTSGADDDETSTTSTPSSTSAESETSTSTLPTTSTTSARSTSSSRTPSSTNPVVPTVSSAAEAATDNGSGASEQASGGVGWKSLALALSLAIALVPLA</sequence>
<keyword evidence="2" id="KW-0732">Signal</keyword>
<accession>A0AAV5GA96</accession>
<dbReference type="AlphaFoldDB" id="A0AAV5GA96"/>
<evidence type="ECO:0000313" key="3">
    <source>
        <dbReference type="EMBL" id="GJN89465.1"/>
    </source>
</evidence>
<dbReference type="Proteomes" id="UP001342314">
    <property type="component" value="Unassembled WGS sequence"/>
</dbReference>
<evidence type="ECO:0000256" key="2">
    <source>
        <dbReference type="SAM" id="SignalP"/>
    </source>
</evidence>
<evidence type="ECO:0000256" key="1">
    <source>
        <dbReference type="SAM" id="MobiDB-lite"/>
    </source>
</evidence>
<feature type="region of interest" description="Disordered" evidence="1">
    <location>
        <begin position="143"/>
        <end position="211"/>
    </location>
</feature>